<dbReference type="AlphaFoldDB" id="A0ABD2JCU9"/>
<dbReference type="EMBL" id="JBICCN010000157">
    <property type="protein sequence ID" value="KAL3088444.1"/>
    <property type="molecule type" value="Genomic_DNA"/>
</dbReference>
<evidence type="ECO:0000313" key="3">
    <source>
        <dbReference type="Proteomes" id="UP001620645"/>
    </source>
</evidence>
<name>A0ABD2JCU9_HETSC</name>
<comment type="caution">
    <text evidence="2">The sequence shown here is derived from an EMBL/GenBank/DDBJ whole genome shotgun (WGS) entry which is preliminary data.</text>
</comment>
<organism evidence="2 3">
    <name type="scientific">Heterodera schachtii</name>
    <name type="common">Sugarbeet cyst nematode worm</name>
    <name type="synonym">Tylenchus schachtii</name>
    <dbReference type="NCBI Taxonomy" id="97005"/>
    <lineage>
        <taxon>Eukaryota</taxon>
        <taxon>Metazoa</taxon>
        <taxon>Ecdysozoa</taxon>
        <taxon>Nematoda</taxon>
        <taxon>Chromadorea</taxon>
        <taxon>Rhabditida</taxon>
        <taxon>Tylenchina</taxon>
        <taxon>Tylenchomorpha</taxon>
        <taxon>Tylenchoidea</taxon>
        <taxon>Heteroderidae</taxon>
        <taxon>Heteroderinae</taxon>
        <taxon>Heterodera</taxon>
    </lineage>
</organism>
<reference evidence="2 3" key="1">
    <citation type="submission" date="2024-10" db="EMBL/GenBank/DDBJ databases">
        <authorList>
            <person name="Kim D."/>
        </authorList>
    </citation>
    <scope>NUCLEOTIDE SEQUENCE [LARGE SCALE GENOMIC DNA]</scope>
    <source>
        <strain evidence="2">Taebaek</strain>
    </source>
</reference>
<evidence type="ECO:0000256" key="1">
    <source>
        <dbReference type="SAM" id="Phobius"/>
    </source>
</evidence>
<accession>A0ABD2JCU9</accession>
<feature type="transmembrane region" description="Helical" evidence="1">
    <location>
        <begin position="14"/>
        <end position="39"/>
    </location>
</feature>
<sequence>MTSLNTTAPTNYELVLLFCGDAVVLLAGIPLSIVNLILVARTSVIHPNMKAILIFQSFFILLRAYCRFIICLFKFIY</sequence>
<dbReference type="Proteomes" id="UP001620645">
    <property type="component" value="Unassembled WGS sequence"/>
</dbReference>
<evidence type="ECO:0000313" key="2">
    <source>
        <dbReference type="EMBL" id="KAL3088444.1"/>
    </source>
</evidence>
<keyword evidence="3" id="KW-1185">Reference proteome</keyword>
<feature type="transmembrane region" description="Helical" evidence="1">
    <location>
        <begin position="51"/>
        <end position="76"/>
    </location>
</feature>
<keyword evidence="1" id="KW-0812">Transmembrane</keyword>
<keyword evidence="1" id="KW-1133">Transmembrane helix</keyword>
<protein>
    <submittedName>
        <fullName evidence="2">Uncharacterized protein</fullName>
    </submittedName>
</protein>
<proteinExistence type="predicted"/>
<gene>
    <name evidence="2" type="ORF">niasHS_009895</name>
</gene>
<keyword evidence="1" id="KW-0472">Membrane</keyword>